<keyword evidence="1" id="KW-0472">Membrane</keyword>
<keyword evidence="3" id="KW-1185">Reference proteome</keyword>
<dbReference type="EMBL" id="KQ257461">
    <property type="protein sequence ID" value="KNC98111.1"/>
    <property type="molecule type" value="Genomic_DNA"/>
</dbReference>
<evidence type="ECO:0000313" key="3">
    <source>
        <dbReference type="Proteomes" id="UP000053201"/>
    </source>
</evidence>
<dbReference type="RefSeq" id="XP_016606151.1">
    <property type="nucleotide sequence ID" value="XM_016754720.1"/>
</dbReference>
<protein>
    <recommendedName>
        <fullName evidence="4">MAPEG family protein</fullName>
    </recommendedName>
</protein>
<dbReference type="OrthoDB" id="2178432at2759"/>
<organism evidence="2 3">
    <name type="scientific">Spizellomyces punctatus (strain DAOM BR117)</name>
    <dbReference type="NCBI Taxonomy" id="645134"/>
    <lineage>
        <taxon>Eukaryota</taxon>
        <taxon>Fungi</taxon>
        <taxon>Fungi incertae sedis</taxon>
        <taxon>Chytridiomycota</taxon>
        <taxon>Chytridiomycota incertae sedis</taxon>
        <taxon>Chytridiomycetes</taxon>
        <taxon>Spizellomycetales</taxon>
        <taxon>Spizellomycetaceae</taxon>
        <taxon>Spizellomyces</taxon>
    </lineage>
</organism>
<evidence type="ECO:0008006" key="4">
    <source>
        <dbReference type="Google" id="ProtNLM"/>
    </source>
</evidence>
<feature type="transmembrane region" description="Helical" evidence="1">
    <location>
        <begin position="86"/>
        <end position="119"/>
    </location>
</feature>
<accession>A0A0L0HB09</accession>
<gene>
    <name evidence="2" type="ORF">SPPG_06520</name>
</gene>
<feature type="transmembrane region" description="Helical" evidence="1">
    <location>
        <begin position="20"/>
        <end position="41"/>
    </location>
</feature>
<reference evidence="2 3" key="1">
    <citation type="submission" date="2009-08" db="EMBL/GenBank/DDBJ databases">
        <title>The Genome Sequence of Spizellomyces punctatus strain DAOM BR117.</title>
        <authorList>
            <consortium name="The Broad Institute Genome Sequencing Platform"/>
            <person name="Russ C."/>
            <person name="Cuomo C."/>
            <person name="Shea T."/>
            <person name="Young S.K."/>
            <person name="Zeng Q."/>
            <person name="Koehrsen M."/>
            <person name="Haas B."/>
            <person name="Borodovsky M."/>
            <person name="Guigo R."/>
            <person name="Alvarado L."/>
            <person name="Berlin A."/>
            <person name="Bochicchio J."/>
            <person name="Borenstein D."/>
            <person name="Chapman S."/>
            <person name="Chen Z."/>
            <person name="Engels R."/>
            <person name="Freedman E."/>
            <person name="Gellesch M."/>
            <person name="Goldberg J."/>
            <person name="Griggs A."/>
            <person name="Gujja S."/>
            <person name="Heiman D."/>
            <person name="Hepburn T."/>
            <person name="Howarth C."/>
            <person name="Jen D."/>
            <person name="Larson L."/>
            <person name="Lewis B."/>
            <person name="Mehta T."/>
            <person name="Park D."/>
            <person name="Pearson M."/>
            <person name="Roberts A."/>
            <person name="Saif S."/>
            <person name="Shenoy N."/>
            <person name="Sisk P."/>
            <person name="Stolte C."/>
            <person name="Sykes S."/>
            <person name="Thomson T."/>
            <person name="Walk T."/>
            <person name="White J."/>
            <person name="Yandava C."/>
            <person name="Burger G."/>
            <person name="Gray M.W."/>
            <person name="Holland P.W.H."/>
            <person name="King N."/>
            <person name="Lang F.B.F."/>
            <person name="Roger A.J."/>
            <person name="Ruiz-Trillo I."/>
            <person name="Lander E."/>
            <person name="Nusbaum C."/>
        </authorList>
    </citation>
    <scope>NUCLEOTIDE SEQUENCE [LARGE SCALE GENOMIC DNA]</scope>
    <source>
        <strain evidence="2 3">DAOM BR117</strain>
    </source>
</reference>
<evidence type="ECO:0000313" key="2">
    <source>
        <dbReference type="EMBL" id="KNC98111.1"/>
    </source>
</evidence>
<dbReference type="STRING" id="645134.A0A0L0HB09"/>
<dbReference type="VEuPathDB" id="FungiDB:SPPG_06520"/>
<dbReference type="InParanoid" id="A0A0L0HB09"/>
<sequence>MATIGTLANRSRLALDDNAYSVWLAVFVLFLTWWLLQLVLYGMRAVRARSEPSVQLPILEEIERPARDTEWLGKVEAARKAARDTFLMLFPAAVLITAVGGDYTLTVLTWVFFLLAIFWQLGALATESPSVHAAFTLLSLALLIGIFVLALKRAP</sequence>
<feature type="transmembrane region" description="Helical" evidence="1">
    <location>
        <begin position="131"/>
        <end position="151"/>
    </location>
</feature>
<dbReference type="Proteomes" id="UP000053201">
    <property type="component" value="Unassembled WGS sequence"/>
</dbReference>
<dbReference type="AlphaFoldDB" id="A0A0L0HB09"/>
<name>A0A0L0HB09_SPIPD</name>
<keyword evidence="1" id="KW-1133">Transmembrane helix</keyword>
<keyword evidence="1" id="KW-0812">Transmembrane</keyword>
<dbReference type="GeneID" id="27689814"/>
<evidence type="ECO:0000256" key="1">
    <source>
        <dbReference type="SAM" id="Phobius"/>
    </source>
</evidence>
<proteinExistence type="predicted"/>